<dbReference type="RefSeq" id="WP_125699003.1">
    <property type="nucleotide sequence ID" value="NZ_RFES01000005.1"/>
</dbReference>
<dbReference type="AlphaFoldDB" id="A0A429K0R2"/>
<dbReference type="Proteomes" id="UP000276905">
    <property type="component" value="Unassembled WGS sequence"/>
</dbReference>
<proteinExistence type="predicted"/>
<evidence type="ECO:0000313" key="1">
    <source>
        <dbReference type="EMBL" id="RSO57561.1"/>
    </source>
</evidence>
<comment type="caution">
    <text evidence="1">The sequence shown here is derived from an EMBL/GenBank/DDBJ whole genome shotgun (WGS) entry which is preliminary data.</text>
</comment>
<organism evidence="1 2">
    <name type="scientific">Acinetobacter lactucae</name>
    <dbReference type="NCBI Taxonomy" id="1785128"/>
    <lineage>
        <taxon>Bacteria</taxon>
        <taxon>Pseudomonadati</taxon>
        <taxon>Pseudomonadota</taxon>
        <taxon>Gammaproteobacteria</taxon>
        <taxon>Moraxellales</taxon>
        <taxon>Moraxellaceae</taxon>
        <taxon>Acinetobacter</taxon>
        <taxon>Acinetobacter calcoaceticus/baumannii complex</taxon>
    </lineage>
</organism>
<evidence type="ECO:0000313" key="2">
    <source>
        <dbReference type="Proteomes" id="UP000276905"/>
    </source>
</evidence>
<accession>A0A429K0R2</accession>
<protein>
    <submittedName>
        <fullName evidence="1">Uncharacterized protein</fullName>
    </submittedName>
</protein>
<sequence length="86" mass="9758">MGTKLIQKVLSKKGYELLDLKLLRGNGVCETEWLFLVPVEQRQKIVELGSDFFCQQDFSDGYLGGNSDYIEECLEMLPDLKGASHE</sequence>
<reference evidence="1 2" key="1">
    <citation type="submission" date="2018-10" db="EMBL/GenBank/DDBJ databases">
        <title>GWAS and RNA-Seq identify cryptic mechanisms of antimicrobial resistance in Acinetobacter baumannii.</title>
        <authorList>
            <person name="Sahl J.W."/>
        </authorList>
    </citation>
    <scope>NUCLEOTIDE SEQUENCE [LARGE SCALE GENOMIC DNA]</scope>
    <source>
        <strain evidence="1 2">TG41018</strain>
    </source>
</reference>
<gene>
    <name evidence="1" type="ORF">EA756_08700</name>
</gene>
<dbReference type="EMBL" id="RFES01000005">
    <property type="protein sequence ID" value="RSO57561.1"/>
    <property type="molecule type" value="Genomic_DNA"/>
</dbReference>
<name>A0A429K0R2_9GAMM</name>